<comment type="caution">
    <text evidence="1">The sequence shown here is derived from an EMBL/GenBank/DDBJ whole genome shotgun (WGS) entry which is preliminary data.</text>
</comment>
<gene>
    <name evidence="1" type="ORF">RM573_07740</name>
</gene>
<accession>A0ABU2ZZX9</accession>
<reference evidence="1 2" key="1">
    <citation type="submission" date="2023-09" db="EMBL/GenBank/DDBJ databases">
        <authorList>
            <person name="Rey-Velasco X."/>
        </authorList>
    </citation>
    <scope>NUCLEOTIDE SEQUENCE [LARGE SCALE GENOMIC DNA]</scope>
    <source>
        <strain evidence="1 2">W431</strain>
    </source>
</reference>
<dbReference type="RefSeq" id="WP_311579717.1">
    <property type="nucleotide sequence ID" value="NZ_JAVRIF010000003.1"/>
</dbReference>
<sequence>MRVIGSLPSSSGDMQKVSVISNYAQFMQNSLTPDDTQWWDYYQHGKTYTNAINTLYTLVNVSGKGGFVGFLSMECAADRIEGDLIITLDGVEETIELYGESTNENTKRFYYGYLSLNAANIRSIPCTRAAFSNGLCDKFESSLLVQFRPRFNTTINVQKFASGAFYHLENEGIQS</sequence>
<name>A0ABU2ZZX9_9GAMM</name>
<organism evidence="1 2">
    <name type="scientific">Thalassotalea castellviae</name>
    <dbReference type="NCBI Taxonomy" id="3075612"/>
    <lineage>
        <taxon>Bacteria</taxon>
        <taxon>Pseudomonadati</taxon>
        <taxon>Pseudomonadota</taxon>
        <taxon>Gammaproteobacteria</taxon>
        <taxon>Alteromonadales</taxon>
        <taxon>Colwelliaceae</taxon>
        <taxon>Thalassotalea</taxon>
    </lineage>
</organism>
<dbReference type="EMBL" id="JAVRIF010000003">
    <property type="protein sequence ID" value="MDT0603486.1"/>
    <property type="molecule type" value="Genomic_DNA"/>
</dbReference>
<proteinExistence type="predicted"/>
<evidence type="ECO:0000313" key="1">
    <source>
        <dbReference type="EMBL" id="MDT0603486.1"/>
    </source>
</evidence>
<evidence type="ECO:0000313" key="2">
    <source>
        <dbReference type="Proteomes" id="UP001266357"/>
    </source>
</evidence>
<protein>
    <submittedName>
        <fullName evidence="1">Uncharacterized protein</fullName>
    </submittedName>
</protein>
<keyword evidence="2" id="KW-1185">Reference proteome</keyword>
<dbReference type="Proteomes" id="UP001266357">
    <property type="component" value="Unassembled WGS sequence"/>
</dbReference>